<evidence type="ECO:0000313" key="9">
    <source>
        <dbReference type="Proteomes" id="UP000215914"/>
    </source>
</evidence>
<feature type="domain" description="ABC-2 type transporter transmembrane" evidence="7">
    <location>
        <begin position="2"/>
        <end position="100"/>
    </location>
</feature>
<dbReference type="GO" id="GO:0140359">
    <property type="term" value="F:ABC-type transporter activity"/>
    <property type="evidence" value="ECO:0007669"/>
    <property type="project" value="InterPro"/>
</dbReference>
<evidence type="ECO:0000256" key="6">
    <source>
        <dbReference type="SAM" id="Phobius"/>
    </source>
</evidence>
<comment type="caution">
    <text evidence="8">The sequence shown here is derived from an EMBL/GenBank/DDBJ whole genome shotgun (WGS) entry which is preliminary data.</text>
</comment>
<dbReference type="EMBL" id="MNCJ02000317">
    <property type="protein sequence ID" value="KAF5818468.1"/>
    <property type="molecule type" value="Genomic_DNA"/>
</dbReference>
<sequence>MLNKGRATDMYRLSAYFMARTTTDLPLDLFLPLLFLLVVYYMAGLRLTADSFFLTIFFLCIVAAQGPGLAIGATLTNLKKATTLASVTVMAFMLAGRYFVKDRFDPIADSTTSRLDLIPQMVYGRSLKQQD</sequence>
<keyword evidence="3 6" id="KW-0812">Transmembrane</keyword>
<dbReference type="InterPro" id="IPR013525">
    <property type="entry name" value="ABC2_TM"/>
</dbReference>
<dbReference type="Proteomes" id="UP000215914">
    <property type="component" value="Unassembled WGS sequence"/>
</dbReference>
<evidence type="ECO:0000256" key="3">
    <source>
        <dbReference type="ARBA" id="ARBA00022692"/>
    </source>
</evidence>
<reference evidence="8" key="2">
    <citation type="submission" date="2020-06" db="EMBL/GenBank/DDBJ databases">
        <title>Helianthus annuus Genome sequencing and assembly Release 2.</title>
        <authorList>
            <person name="Gouzy J."/>
            <person name="Langlade N."/>
            <person name="Munos S."/>
        </authorList>
    </citation>
    <scope>NUCLEOTIDE SEQUENCE</scope>
    <source>
        <tissue evidence="8">Leaves</tissue>
    </source>
</reference>
<keyword evidence="9" id="KW-1185">Reference proteome</keyword>
<keyword evidence="5 6" id="KW-0472">Membrane</keyword>
<evidence type="ECO:0000256" key="4">
    <source>
        <dbReference type="ARBA" id="ARBA00022989"/>
    </source>
</evidence>
<evidence type="ECO:0000256" key="5">
    <source>
        <dbReference type="ARBA" id="ARBA00023136"/>
    </source>
</evidence>
<keyword evidence="2" id="KW-0813">Transport</keyword>
<proteinExistence type="predicted"/>
<evidence type="ECO:0000256" key="2">
    <source>
        <dbReference type="ARBA" id="ARBA00022448"/>
    </source>
</evidence>
<accession>A0A9K3P137</accession>
<evidence type="ECO:0000256" key="1">
    <source>
        <dbReference type="ARBA" id="ARBA00004141"/>
    </source>
</evidence>
<gene>
    <name evidence="8" type="ORF">HanXRQr2_Chr02g0065661</name>
</gene>
<dbReference type="PANTHER" id="PTHR48041">
    <property type="entry name" value="ABC TRANSPORTER G FAMILY MEMBER 28"/>
    <property type="match status" value="1"/>
</dbReference>
<protein>
    <submittedName>
        <fullName evidence="8">ABC-2 type transporter</fullName>
    </submittedName>
</protein>
<keyword evidence="4 6" id="KW-1133">Transmembrane helix</keyword>
<evidence type="ECO:0000313" key="8">
    <source>
        <dbReference type="EMBL" id="KAF5818468.1"/>
    </source>
</evidence>
<dbReference type="Gramene" id="mRNA:HanXRQr2_Chr02g0065661">
    <property type="protein sequence ID" value="mRNA:HanXRQr2_Chr02g0065661"/>
    <property type="gene ID" value="HanXRQr2_Chr02g0065661"/>
</dbReference>
<reference evidence="8" key="1">
    <citation type="journal article" date="2017" name="Nature">
        <title>The sunflower genome provides insights into oil metabolism, flowering and Asterid evolution.</title>
        <authorList>
            <person name="Badouin H."/>
            <person name="Gouzy J."/>
            <person name="Grassa C.J."/>
            <person name="Murat F."/>
            <person name="Staton S.E."/>
            <person name="Cottret L."/>
            <person name="Lelandais-Briere C."/>
            <person name="Owens G.L."/>
            <person name="Carrere S."/>
            <person name="Mayjonade B."/>
            <person name="Legrand L."/>
            <person name="Gill N."/>
            <person name="Kane N.C."/>
            <person name="Bowers J.E."/>
            <person name="Hubner S."/>
            <person name="Bellec A."/>
            <person name="Berard A."/>
            <person name="Berges H."/>
            <person name="Blanchet N."/>
            <person name="Boniface M.C."/>
            <person name="Brunel D."/>
            <person name="Catrice O."/>
            <person name="Chaidir N."/>
            <person name="Claudel C."/>
            <person name="Donnadieu C."/>
            <person name="Faraut T."/>
            <person name="Fievet G."/>
            <person name="Helmstetter N."/>
            <person name="King M."/>
            <person name="Knapp S.J."/>
            <person name="Lai Z."/>
            <person name="Le Paslier M.C."/>
            <person name="Lippi Y."/>
            <person name="Lorenzon L."/>
            <person name="Mandel J.R."/>
            <person name="Marage G."/>
            <person name="Marchand G."/>
            <person name="Marquand E."/>
            <person name="Bret-Mestries E."/>
            <person name="Morien E."/>
            <person name="Nambeesan S."/>
            <person name="Nguyen T."/>
            <person name="Pegot-Espagnet P."/>
            <person name="Pouilly N."/>
            <person name="Raftis F."/>
            <person name="Sallet E."/>
            <person name="Schiex T."/>
            <person name="Thomas J."/>
            <person name="Vandecasteele C."/>
            <person name="Vares D."/>
            <person name="Vear F."/>
            <person name="Vautrin S."/>
            <person name="Crespi M."/>
            <person name="Mangin B."/>
            <person name="Burke J.M."/>
            <person name="Salse J."/>
            <person name="Munos S."/>
            <person name="Vincourt P."/>
            <person name="Rieseberg L.H."/>
            <person name="Langlade N.B."/>
        </authorList>
    </citation>
    <scope>NUCLEOTIDE SEQUENCE</scope>
    <source>
        <tissue evidence="8">Leaves</tissue>
    </source>
</reference>
<feature type="transmembrane region" description="Helical" evidence="6">
    <location>
        <begin position="29"/>
        <end position="45"/>
    </location>
</feature>
<name>A0A9K3P137_HELAN</name>
<dbReference type="InterPro" id="IPR050352">
    <property type="entry name" value="ABCG_transporters"/>
</dbReference>
<dbReference type="Pfam" id="PF01061">
    <property type="entry name" value="ABC2_membrane"/>
    <property type="match status" value="1"/>
</dbReference>
<comment type="subcellular location">
    <subcellularLocation>
        <location evidence="1">Membrane</location>
        <topology evidence="1">Multi-pass membrane protein</topology>
    </subcellularLocation>
</comment>
<evidence type="ECO:0000259" key="7">
    <source>
        <dbReference type="Pfam" id="PF01061"/>
    </source>
</evidence>
<dbReference type="PANTHER" id="PTHR48041:SF94">
    <property type="entry name" value="ABC TRANSPORTER G FAMILY MEMBER 22"/>
    <property type="match status" value="1"/>
</dbReference>
<organism evidence="8 9">
    <name type="scientific">Helianthus annuus</name>
    <name type="common">Common sunflower</name>
    <dbReference type="NCBI Taxonomy" id="4232"/>
    <lineage>
        <taxon>Eukaryota</taxon>
        <taxon>Viridiplantae</taxon>
        <taxon>Streptophyta</taxon>
        <taxon>Embryophyta</taxon>
        <taxon>Tracheophyta</taxon>
        <taxon>Spermatophyta</taxon>
        <taxon>Magnoliopsida</taxon>
        <taxon>eudicotyledons</taxon>
        <taxon>Gunneridae</taxon>
        <taxon>Pentapetalae</taxon>
        <taxon>asterids</taxon>
        <taxon>campanulids</taxon>
        <taxon>Asterales</taxon>
        <taxon>Asteraceae</taxon>
        <taxon>Asteroideae</taxon>
        <taxon>Heliantheae alliance</taxon>
        <taxon>Heliantheae</taxon>
        <taxon>Helianthus</taxon>
    </lineage>
</organism>
<dbReference type="AlphaFoldDB" id="A0A9K3P137"/>
<feature type="transmembrane region" description="Helical" evidence="6">
    <location>
        <begin position="52"/>
        <end position="75"/>
    </location>
</feature>
<dbReference type="GO" id="GO:0016020">
    <property type="term" value="C:membrane"/>
    <property type="evidence" value="ECO:0007669"/>
    <property type="project" value="UniProtKB-SubCell"/>
</dbReference>
<feature type="transmembrane region" description="Helical" evidence="6">
    <location>
        <begin position="81"/>
        <end position="100"/>
    </location>
</feature>